<comment type="caution">
    <text evidence="3">The sequence shown here is derived from an EMBL/GenBank/DDBJ whole genome shotgun (WGS) entry which is preliminary data.</text>
</comment>
<evidence type="ECO:0008006" key="5">
    <source>
        <dbReference type="Google" id="ProtNLM"/>
    </source>
</evidence>
<dbReference type="AlphaFoldDB" id="A0A0B2UN23"/>
<evidence type="ECO:0000313" key="4">
    <source>
        <dbReference type="Proteomes" id="UP000031056"/>
    </source>
</evidence>
<dbReference type="Proteomes" id="UP000031056">
    <property type="component" value="Unassembled WGS sequence"/>
</dbReference>
<dbReference type="VEuPathDB" id="MicrosporidiaDB:M896_010060"/>
<sequence>MIGANFRGNKLGNSIIVNVLCHLVKAKLRFINLSHNNINKLRYVGTNKNKTTSTTDVKSGDRYNLFARNVRILNIAYNKLTKIEGINSIRALHALTFSNNKITDFPKISGITGIIVLNLSSNEIGNIDREPQNQRI</sequence>
<dbReference type="HOGENOM" id="CLU_1876060_0_0_1"/>
<dbReference type="InterPro" id="IPR025875">
    <property type="entry name" value="Leu-rich_rpt_4"/>
</dbReference>
<dbReference type="GO" id="GO:0036158">
    <property type="term" value="P:outer dynein arm assembly"/>
    <property type="evidence" value="ECO:0007669"/>
    <property type="project" value="TreeGrafter"/>
</dbReference>
<evidence type="ECO:0000256" key="1">
    <source>
        <dbReference type="ARBA" id="ARBA00022614"/>
    </source>
</evidence>
<dbReference type="InterPro" id="IPR032675">
    <property type="entry name" value="LRR_dom_sf"/>
</dbReference>
<evidence type="ECO:0000313" key="3">
    <source>
        <dbReference type="EMBL" id="KHN70355.1"/>
    </source>
</evidence>
<gene>
    <name evidence="3" type="ORF">M896_010060</name>
</gene>
<dbReference type="PANTHER" id="PTHR18849:SF8">
    <property type="entry name" value="LEUCINE-RICH REPEAT-CONTAINING PROTEIN 61"/>
    <property type="match status" value="1"/>
</dbReference>
<dbReference type="Pfam" id="PF12799">
    <property type="entry name" value="LRR_4"/>
    <property type="match status" value="1"/>
</dbReference>
<dbReference type="EMBL" id="JOKQ01000001">
    <property type="protein sequence ID" value="KHN70355.1"/>
    <property type="molecule type" value="Genomic_DNA"/>
</dbReference>
<dbReference type="GO" id="GO:0005737">
    <property type="term" value="C:cytoplasm"/>
    <property type="evidence" value="ECO:0007669"/>
    <property type="project" value="TreeGrafter"/>
</dbReference>
<dbReference type="Pfam" id="PF00560">
    <property type="entry name" value="LRR_1"/>
    <property type="match status" value="1"/>
</dbReference>
<reference evidence="3 4" key="1">
    <citation type="journal article" date="2014" name="MBio">
        <title>The Ordospora colligata genome; evolution of extreme reduction in microsporidia and host-to-parasite horizontal gene transfer.</title>
        <authorList>
            <person name="Pombert J.-F."/>
            <person name="Haag K.L."/>
            <person name="Beidas S."/>
            <person name="Ebert D."/>
            <person name="Keeling P.J."/>
        </authorList>
    </citation>
    <scope>NUCLEOTIDE SEQUENCE [LARGE SCALE GENOMIC DNA]</scope>
    <source>
        <strain evidence="3 4">OC4</strain>
    </source>
</reference>
<proteinExistence type="predicted"/>
<dbReference type="InParanoid" id="A0A0B2UN23"/>
<dbReference type="OrthoDB" id="266138at2759"/>
<name>A0A0B2UN23_9MICR</name>
<dbReference type="Gene3D" id="3.80.10.10">
    <property type="entry name" value="Ribonuclease Inhibitor"/>
    <property type="match status" value="1"/>
</dbReference>
<dbReference type="PANTHER" id="PTHR18849">
    <property type="entry name" value="LEUCINE RICH REPEAT PROTEIN"/>
    <property type="match status" value="1"/>
</dbReference>
<dbReference type="SUPFAM" id="SSF52075">
    <property type="entry name" value="Outer arm dynein light chain 1"/>
    <property type="match status" value="1"/>
</dbReference>
<dbReference type="PROSITE" id="PS51450">
    <property type="entry name" value="LRR"/>
    <property type="match status" value="1"/>
</dbReference>
<organism evidence="3 4">
    <name type="scientific">Ordospora colligata OC4</name>
    <dbReference type="NCBI Taxonomy" id="1354746"/>
    <lineage>
        <taxon>Eukaryota</taxon>
        <taxon>Fungi</taxon>
        <taxon>Fungi incertae sedis</taxon>
        <taxon>Microsporidia</taxon>
        <taxon>Ordosporidae</taxon>
        <taxon>Ordospora</taxon>
    </lineage>
</organism>
<keyword evidence="2" id="KW-0677">Repeat</keyword>
<dbReference type="GeneID" id="26260849"/>
<protein>
    <recommendedName>
        <fullName evidence="5">Leucine-rich repeat-containing protein</fullName>
    </recommendedName>
</protein>
<accession>A0A0B2UN23</accession>
<dbReference type="InterPro" id="IPR001611">
    <property type="entry name" value="Leu-rich_rpt"/>
</dbReference>
<keyword evidence="1" id="KW-0433">Leucine-rich repeat</keyword>
<evidence type="ECO:0000256" key="2">
    <source>
        <dbReference type="ARBA" id="ARBA00022737"/>
    </source>
</evidence>
<dbReference type="RefSeq" id="XP_014564397.1">
    <property type="nucleotide sequence ID" value="XM_014708911.1"/>
</dbReference>
<keyword evidence="4" id="KW-1185">Reference proteome</keyword>